<gene>
    <name evidence="1" type="ORF">AFUS01_LOCUS30249</name>
</gene>
<accession>A0A8J2KR53</accession>
<dbReference type="EMBL" id="CAJVCH010461309">
    <property type="protein sequence ID" value="CAG7819825.1"/>
    <property type="molecule type" value="Genomic_DNA"/>
</dbReference>
<keyword evidence="2" id="KW-1185">Reference proteome</keyword>
<evidence type="ECO:0000313" key="2">
    <source>
        <dbReference type="Proteomes" id="UP000708208"/>
    </source>
</evidence>
<sequence length="134" mass="15660">MMSQYTYLEILERNEQLISKLVQLGYQKPITDNLTLIRNHTSDPNVLASKFVEFGLVNYDKKEAIMRNSRSESDQAEQLFMTAIKHGDWKKVIDALVKTKNDYIIKELHAYVNKYPEPSHENQRTDEINVQVSL</sequence>
<dbReference type="AlphaFoldDB" id="A0A8J2KR53"/>
<reference evidence="1" key="1">
    <citation type="submission" date="2021-06" db="EMBL/GenBank/DDBJ databases">
        <authorList>
            <person name="Hodson N. C."/>
            <person name="Mongue J. A."/>
            <person name="Jaron S. K."/>
        </authorList>
    </citation>
    <scope>NUCLEOTIDE SEQUENCE</scope>
</reference>
<comment type="caution">
    <text evidence="1">The sequence shown here is derived from an EMBL/GenBank/DDBJ whole genome shotgun (WGS) entry which is preliminary data.</text>
</comment>
<proteinExistence type="predicted"/>
<organism evidence="1 2">
    <name type="scientific">Allacma fusca</name>
    <dbReference type="NCBI Taxonomy" id="39272"/>
    <lineage>
        <taxon>Eukaryota</taxon>
        <taxon>Metazoa</taxon>
        <taxon>Ecdysozoa</taxon>
        <taxon>Arthropoda</taxon>
        <taxon>Hexapoda</taxon>
        <taxon>Collembola</taxon>
        <taxon>Symphypleona</taxon>
        <taxon>Sminthuridae</taxon>
        <taxon>Allacma</taxon>
    </lineage>
</organism>
<evidence type="ECO:0000313" key="1">
    <source>
        <dbReference type="EMBL" id="CAG7819825.1"/>
    </source>
</evidence>
<dbReference type="Proteomes" id="UP000708208">
    <property type="component" value="Unassembled WGS sequence"/>
</dbReference>
<name>A0A8J2KR53_9HEXA</name>
<protein>
    <submittedName>
        <fullName evidence="1">Uncharacterized protein</fullName>
    </submittedName>
</protein>